<dbReference type="HOGENOM" id="CLU_1469145_0_0_1"/>
<protein>
    <submittedName>
        <fullName evidence="2">Uncharacterized protein</fullName>
    </submittedName>
</protein>
<organism evidence="2 3">
    <name type="scientific">Suillus luteus UH-Slu-Lm8-n1</name>
    <dbReference type="NCBI Taxonomy" id="930992"/>
    <lineage>
        <taxon>Eukaryota</taxon>
        <taxon>Fungi</taxon>
        <taxon>Dikarya</taxon>
        <taxon>Basidiomycota</taxon>
        <taxon>Agaricomycotina</taxon>
        <taxon>Agaricomycetes</taxon>
        <taxon>Agaricomycetidae</taxon>
        <taxon>Boletales</taxon>
        <taxon>Suillineae</taxon>
        <taxon>Suillaceae</taxon>
        <taxon>Suillus</taxon>
    </lineage>
</organism>
<feature type="compositionally biased region" description="Pro residues" evidence="1">
    <location>
        <begin position="19"/>
        <end position="36"/>
    </location>
</feature>
<dbReference type="EMBL" id="KN836398">
    <property type="protein sequence ID" value="KIK32113.1"/>
    <property type="molecule type" value="Genomic_DNA"/>
</dbReference>
<feature type="region of interest" description="Disordered" evidence="1">
    <location>
        <begin position="1"/>
        <end position="184"/>
    </location>
</feature>
<proteinExistence type="predicted"/>
<feature type="compositionally biased region" description="Polar residues" evidence="1">
    <location>
        <begin position="52"/>
        <end position="70"/>
    </location>
</feature>
<dbReference type="STRING" id="930992.A0A0D0AJJ6"/>
<sequence>MFVSSASLPIEHVPSSASIPPPAVGPPREPTPPATTRPPAKKAAYAPSTAPFSRTTNSPAQTRGPATTTGCFDLSVPRTSSPLDEHVDAGSNVWADHVSTSPPPAPASAPAPEFDPLASRPAASKAAKTNSHPRGASISSAHVMARRQPSRKPSSTFQPREREIVGTTYTWSNPAVNSTKARRA</sequence>
<evidence type="ECO:0000313" key="2">
    <source>
        <dbReference type="EMBL" id="KIK32113.1"/>
    </source>
</evidence>
<evidence type="ECO:0000313" key="3">
    <source>
        <dbReference type="Proteomes" id="UP000054485"/>
    </source>
</evidence>
<keyword evidence="3" id="KW-1185">Reference proteome</keyword>
<evidence type="ECO:0000256" key="1">
    <source>
        <dbReference type="SAM" id="MobiDB-lite"/>
    </source>
</evidence>
<dbReference type="InParanoid" id="A0A0D0AJJ6"/>
<gene>
    <name evidence="2" type="ORF">CY34DRAFT_19279</name>
</gene>
<dbReference type="Proteomes" id="UP000054485">
    <property type="component" value="Unassembled WGS sequence"/>
</dbReference>
<feature type="compositionally biased region" description="Low complexity" evidence="1">
    <location>
        <begin position="37"/>
        <end position="51"/>
    </location>
</feature>
<dbReference type="OrthoDB" id="2639390at2759"/>
<feature type="compositionally biased region" description="Polar residues" evidence="1">
    <location>
        <begin position="167"/>
        <end position="184"/>
    </location>
</feature>
<reference evidence="2 3" key="1">
    <citation type="submission" date="2014-04" db="EMBL/GenBank/DDBJ databases">
        <authorList>
            <consortium name="DOE Joint Genome Institute"/>
            <person name="Kuo A."/>
            <person name="Ruytinx J."/>
            <person name="Rineau F."/>
            <person name="Colpaert J."/>
            <person name="Kohler A."/>
            <person name="Nagy L.G."/>
            <person name="Floudas D."/>
            <person name="Copeland A."/>
            <person name="Barry K.W."/>
            <person name="Cichocki N."/>
            <person name="Veneault-Fourrey C."/>
            <person name="LaButti K."/>
            <person name="Lindquist E.A."/>
            <person name="Lipzen A."/>
            <person name="Lundell T."/>
            <person name="Morin E."/>
            <person name="Murat C."/>
            <person name="Sun H."/>
            <person name="Tunlid A."/>
            <person name="Henrissat B."/>
            <person name="Grigoriev I.V."/>
            <person name="Hibbett D.S."/>
            <person name="Martin F."/>
            <person name="Nordberg H.P."/>
            <person name="Cantor M.N."/>
            <person name="Hua S.X."/>
        </authorList>
    </citation>
    <scope>NUCLEOTIDE SEQUENCE [LARGE SCALE GENOMIC DNA]</scope>
    <source>
        <strain evidence="2 3">UH-Slu-Lm8-n1</strain>
    </source>
</reference>
<reference evidence="3" key="2">
    <citation type="submission" date="2015-01" db="EMBL/GenBank/DDBJ databases">
        <title>Evolutionary Origins and Diversification of the Mycorrhizal Mutualists.</title>
        <authorList>
            <consortium name="DOE Joint Genome Institute"/>
            <consortium name="Mycorrhizal Genomics Consortium"/>
            <person name="Kohler A."/>
            <person name="Kuo A."/>
            <person name="Nagy L.G."/>
            <person name="Floudas D."/>
            <person name="Copeland A."/>
            <person name="Barry K.W."/>
            <person name="Cichocki N."/>
            <person name="Veneault-Fourrey C."/>
            <person name="LaButti K."/>
            <person name="Lindquist E.A."/>
            <person name="Lipzen A."/>
            <person name="Lundell T."/>
            <person name="Morin E."/>
            <person name="Murat C."/>
            <person name="Riley R."/>
            <person name="Ohm R."/>
            <person name="Sun H."/>
            <person name="Tunlid A."/>
            <person name="Henrissat B."/>
            <person name="Grigoriev I.V."/>
            <person name="Hibbett D.S."/>
            <person name="Martin F."/>
        </authorList>
    </citation>
    <scope>NUCLEOTIDE SEQUENCE [LARGE SCALE GENOMIC DNA]</scope>
    <source>
        <strain evidence="3">UH-Slu-Lm8-n1</strain>
    </source>
</reference>
<name>A0A0D0AJJ6_9AGAM</name>
<feature type="compositionally biased region" description="Polar residues" evidence="1">
    <location>
        <begin position="127"/>
        <end position="140"/>
    </location>
</feature>
<dbReference type="AlphaFoldDB" id="A0A0D0AJJ6"/>
<accession>A0A0D0AJJ6</accession>